<name>A0A518V2X2_BRELA</name>
<keyword evidence="1" id="KW-0472">Membrane</keyword>
<dbReference type="Proteomes" id="UP000319432">
    <property type="component" value="Chromosome"/>
</dbReference>
<dbReference type="InterPro" id="IPR021486">
    <property type="entry name" value="DUF3139"/>
</dbReference>
<keyword evidence="1" id="KW-1133">Transmembrane helix</keyword>
<dbReference type="Pfam" id="PF11337">
    <property type="entry name" value="DUF3139"/>
    <property type="match status" value="1"/>
</dbReference>
<accession>A0A518V2X2</accession>
<dbReference type="OrthoDB" id="2738731at2"/>
<keyword evidence="3" id="KW-1185">Reference proteome</keyword>
<evidence type="ECO:0000256" key="1">
    <source>
        <dbReference type="SAM" id="Phobius"/>
    </source>
</evidence>
<keyword evidence="1" id="KW-0812">Transmembrane</keyword>
<evidence type="ECO:0000313" key="3">
    <source>
        <dbReference type="Proteomes" id="UP000319432"/>
    </source>
</evidence>
<sequence>MHPKFYLNIKHPLLSLKGLFLDIQDLEQHFLLLLEQRKENRHAIILNKNGVVFIVKKKFIILIIVVVFSYLAYYINTRNHINYLEDELKSYLINEKHYSENDIKSIQGHRGKMPKYWVNVVFNDEPTIIYKYTDRDVGEWRQIEPSASDLNSGLKYKHIENESN</sequence>
<organism evidence="2 3">
    <name type="scientific">Brevibacillus laterosporus</name>
    <name type="common">Bacillus laterosporus</name>
    <dbReference type="NCBI Taxonomy" id="1465"/>
    <lineage>
        <taxon>Bacteria</taxon>
        <taxon>Bacillati</taxon>
        <taxon>Bacillota</taxon>
        <taxon>Bacilli</taxon>
        <taxon>Bacillales</taxon>
        <taxon>Paenibacillaceae</taxon>
        <taxon>Brevibacillus</taxon>
    </lineage>
</organism>
<feature type="transmembrane region" description="Helical" evidence="1">
    <location>
        <begin position="59"/>
        <end position="75"/>
    </location>
</feature>
<protein>
    <submittedName>
        <fullName evidence="2">DUF3139 domain-containing protein</fullName>
    </submittedName>
</protein>
<evidence type="ECO:0000313" key="2">
    <source>
        <dbReference type="EMBL" id="QDX91323.1"/>
    </source>
</evidence>
<dbReference type="AlphaFoldDB" id="A0A518V2X2"/>
<gene>
    <name evidence="2" type="ORF">EEL30_02365</name>
</gene>
<proteinExistence type="predicted"/>
<dbReference type="EMBL" id="CP033464">
    <property type="protein sequence ID" value="QDX91323.1"/>
    <property type="molecule type" value="Genomic_DNA"/>
</dbReference>
<reference evidence="2 3" key="1">
    <citation type="submission" date="2018-11" db="EMBL/GenBank/DDBJ databases">
        <title>Phylogenetic determinants of toxin gene distribution in genomes of Brevibacillus laterosporus.</title>
        <authorList>
            <person name="Glare T.R."/>
            <person name="Durrant A."/>
            <person name="Berry C."/>
            <person name="Palma L."/>
            <person name="Ormskirk M."/>
            <person name="Cox M.O."/>
        </authorList>
    </citation>
    <scope>NUCLEOTIDE SEQUENCE [LARGE SCALE GENOMIC DNA]</scope>
    <source>
        <strain evidence="2 3">1821L</strain>
    </source>
</reference>